<comment type="caution">
    <text evidence="3">The sequence shown here is derived from an EMBL/GenBank/DDBJ whole genome shotgun (WGS) entry which is preliminary data.</text>
</comment>
<dbReference type="OrthoDB" id="5584477at2759"/>
<sequence length="962" mass="106201">MERKVVQVDLSVIFDCIGGRDMTEEESKRVKDFRSLATLSKIKRGGKLKLEKRFYAAICRAGSTVTELAHAVTEHPKYVIKATACLAESAVNDMRPDICAYPTHDEAYRAYMHKMRSDVTYYGRCAWPWITFWMEVKRRGEATGFSFPADDDEPPADAPLVLPGEDNTRARAQLFKYAAEALLRQQRTHLFAFLIAGPWVRAFRFDRAGALVSRPFHVLRARWAFPNLLFRLFTVPPPRQGFDPTATAPAADEVAALEAFAPPDDSELLRYYKTWMLADRRCYPLFKVVCPVVHLGAPPAAAPAPRAFVLGRPIACHYSLTGRCTRGYVAYDVAGDRLVFFKDQWRAPARRHTELEVYRHLHANAVQFIATPVAGGDVVEPVAEGEDDGFAVPQETLAHRYIACTARRIHTRLVTKEVGRVLEDYTNAHELLNAISYALLAHQQAWEKAGVLHRDISIGNIMIEPSTGKGFLNDWDLSRLSSDFDKGASEPMGISGTWPFKSALSLRYPLKPPAVSDDIEPFVYVIFYMAVRFHRHNYSPGGRTLDLRELEEDIRRQVIAEQGDGLSKFVHDFFYDERLCIDSGFSKGGNAKWDAANSGTMNIQFTTNDGKPSQLGLFLKDAFAKLKEQYATIDFKSLDKYDPELLDKADDNAESGVSDAAKAQDNPDVRPKSTLVKAPSAFVDAGMADRPRVRPTTDPRLQTRLTGPGPLTTHEKLVDLFYWWLTDPEKVEALQAEVKYVDQFRGLSAFTSTRTKNATGRKKRKAGVNANGTPKFTEDVASGAPDSSTTQPGGTHAKRVRIDENGVTYYTRVDPSDELPRLSPGLGAAGPAAPLEYAPARGGGPRRSRRLMESNENVQPPPPAAAPPRGRAAGTRGRGKGRAGTTRAQPPAAPVLPAVPEETSETLVAASPPEPAPRRKAALPKEKPVKSAKIRAATRGPAKGSAKAAEAPVRRSSRLANK</sequence>
<dbReference type="EMBL" id="BPQB01000004">
    <property type="protein sequence ID" value="GJE86483.1"/>
    <property type="molecule type" value="Genomic_DNA"/>
</dbReference>
<feature type="region of interest" description="Disordered" evidence="1">
    <location>
        <begin position="649"/>
        <end position="672"/>
    </location>
</feature>
<dbReference type="SUPFAM" id="SSF56112">
    <property type="entry name" value="Protein kinase-like (PK-like)"/>
    <property type="match status" value="1"/>
</dbReference>
<evidence type="ECO:0000259" key="2">
    <source>
        <dbReference type="Pfam" id="PF17667"/>
    </source>
</evidence>
<dbReference type="InterPro" id="IPR011009">
    <property type="entry name" value="Kinase-like_dom_sf"/>
</dbReference>
<dbReference type="Gene3D" id="1.10.510.10">
    <property type="entry name" value="Transferase(Phosphotransferase) domain 1"/>
    <property type="match status" value="1"/>
</dbReference>
<dbReference type="AlphaFoldDB" id="A0A9P3G1E9"/>
<organism evidence="3 4">
    <name type="scientific">Phanerochaete sordida</name>
    <dbReference type="NCBI Taxonomy" id="48140"/>
    <lineage>
        <taxon>Eukaryota</taxon>
        <taxon>Fungi</taxon>
        <taxon>Dikarya</taxon>
        <taxon>Basidiomycota</taxon>
        <taxon>Agaricomycotina</taxon>
        <taxon>Agaricomycetes</taxon>
        <taxon>Polyporales</taxon>
        <taxon>Phanerochaetaceae</taxon>
        <taxon>Phanerochaete</taxon>
    </lineage>
</organism>
<proteinExistence type="predicted"/>
<evidence type="ECO:0000313" key="4">
    <source>
        <dbReference type="Proteomes" id="UP000703269"/>
    </source>
</evidence>
<reference evidence="3 4" key="1">
    <citation type="submission" date="2021-08" db="EMBL/GenBank/DDBJ databases">
        <title>Draft Genome Sequence of Phanerochaete sordida strain YK-624.</title>
        <authorList>
            <person name="Mori T."/>
            <person name="Dohra H."/>
            <person name="Suzuki T."/>
            <person name="Kawagishi H."/>
            <person name="Hirai H."/>
        </authorList>
    </citation>
    <scope>NUCLEOTIDE SEQUENCE [LARGE SCALE GENOMIC DNA]</scope>
    <source>
        <strain evidence="3 4">YK-624</strain>
    </source>
</reference>
<keyword evidence="4" id="KW-1185">Reference proteome</keyword>
<evidence type="ECO:0000256" key="1">
    <source>
        <dbReference type="SAM" id="MobiDB-lite"/>
    </source>
</evidence>
<dbReference type="PANTHER" id="PTHR38248:SF2">
    <property type="entry name" value="FUNK1 11"/>
    <property type="match status" value="1"/>
</dbReference>
<dbReference type="InterPro" id="IPR040976">
    <property type="entry name" value="Pkinase_fungal"/>
</dbReference>
<name>A0A9P3G1E9_9APHY</name>
<accession>A0A9P3G1E9</accession>
<dbReference type="Pfam" id="PF17667">
    <property type="entry name" value="Pkinase_fungal"/>
    <property type="match status" value="1"/>
</dbReference>
<feature type="compositionally biased region" description="Low complexity" evidence="1">
    <location>
        <begin position="821"/>
        <end position="840"/>
    </location>
</feature>
<protein>
    <recommendedName>
        <fullName evidence="2">Fungal-type protein kinase domain-containing protein</fullName>
    </recommendedName>
</protein>
<evidence type="ECO:0000313" key="3">
    <source>
        <dbReference type="EMBL" id="GJE86483.1"/>
    </source>
</evidence>
<dbReference type="Proteomes" id="UP000703269">
    <property type="component" value="Unassembled WGS sequence"/>
</dbReference>
<dbReference type="PANTHER" id="PTHR38248">
    <property type="entry name" value="FUNK1 6"/>
    <property type="match status" value="1"/>
</dbReference>
<feature type="domain" description="Fungal-type protein kinase" evidence="2">
    <location>
        <begin position="168"/>
        <end position="529"/>
    </location>
</feature>
<gene>
    <name evidence="3" type="ORF">PsYK624_025630</name>
</gene>
<feature type="compositionally biased region" description="Low complexity" evidence="1">
    <location>
        <begin position="883"/>
        <end position="900"/>
    </location>
</feature>
<feature type="region of interest" description="Disordered" evidence="1">
    <location>
        <begin position="754"/>
        <end position="962"/>
    </location>
</feature>